<accession>A0A6L7G2D5</accession>
<feature type="domain" description="HTH lysR-type" evidence="5">
    <location>
        <begin position="1"/>
        <end position="58"/>
    </location>
</feature>
<dbReference type="SUPFAM" id="SSF53850">
    <property type="entry name" value="Periplasmic binding protein-like II"/>
    <property type="match status" value="1"/>
</dbReference>
<dbReference type="Pfam" id="PF03466">
    <property type="entry name" value="LysR_substrate"/>
    <property type="match status" value="1"/>
</dbReference>
<dbReference type="InterPro" id="IPR036390">
    <property type="entry name" value="WH_DNA-bd_sf"/>
</dbReference>
<dbReference type="PANTHER" id="PTHR30346">
    <property type="entry name" value="TRANSCRIPTIONAL DUAL REGULATOR HCAR-RELATED"/>
    <property type="match status" value="1"/>
</dbReference>
<evidence type="ECO:0000259" key="5">
    <source>
        <dbReference type="PROSITE" id="PS50931"/>
    </source>
</evidence>
<dbReference type="Gene3D" id="1.10.10.10">
    <property type="entry name" value="Winged helix-like DNA-binding domain superfamily/Winged helix DNA-binding domain"/>
    <property type="match status" value="1"/>
</dbReference>
<dbReference type="InterPro" id="IPR036388">
    <property type="entry name" value="WH-like_DNA-bd_sf"/>
</dbReference>
<dbReference type="PANTHER" id="PTHR30346:SF28">
    <property type="entry name" value="HTH-TYPE TRANSCRIPTIONAL REGULATOR CYNR"/>
    <property type="match status" value="1"/>
</dbReference>
<sequence length="292" mass="31624">MDLRKLHVFVTAAETLNYRHAAERLSVSPPAVSQQIHALEAELGLTLFRRRARGVELTEAGQLVLPALSAVVERVAQAEQEIETVRRGERGVIVMGYSTSLMSEDLLPDRLRIFCEANPEIEIDFRPLRVADAVAQMAEGELDVAVMRMPLPAVAGSIRVQTFTRSPMALAVPEGHRLAGETRVPVAALEGLDVVVMGDPQGVGLGQVVRALLERHGVRPASQRPIEDMSSMLGMVAAGMGVAVVPESIARARRRVRTIPFSDISPWCEAAVLSRGSGAAAHIRRLVEALTR</sequence>
<dbReference type="GO" id="GO:0003700">
    <property type="term" value="F:DNA-binding transcription factor activity"/>
    <property type="evidence" value="ECO:0007669"/>
    <property type="project" value="InterPro"/>
</dbReference>
<keyword evidence="2" id="KW-0805">Transcription regulation</keyword>
<reference evidence="6 7" key="1">
    <citation type="submission" date="2019-12" db="EMBL/GenBank/DDBJ databases">
        <authorList>
            <person name="Li M."/>
        </authorList>
    </citation>
    <scope>NUCLEOTIDE SEQUENCE [LARGE SCALE GENOMIC DNA]</scope>
    <source>
        <strain evidence="6 7">GBMRC 2024</strain>
    </source>
</reference>
<evidence type="ECO:0000256" key="3">
    <source>
        <dbReference type="ARBA" id="ARBA00023125"/>
    </source>
</evidence>
<dbReference type="Pfam" id="PF00126">
    <property type="entry name" value="HTH_1"/>
    <property type="match status" value="1"/>
</dbReference>
<name>A0A6L7G2D5_9RHOB</name>
<dbReference type="GO" id="GO:0032993">
    <property type="term" value="C:protein-DNA complex"/>
    <property type="evidence" value="ECO:0007669"/>
    <property type="project" value="TreeGrafter"/>
</dbReference>
<dbReference type="InterPro" id="IPR000847">
    <property type="entry name" value="LysR_HTH_N"/>
</dbReference>
<evidence type="ECO:0000256" key="1">
    <source>
        <dbReference type="ARBA" id="ARBA00009437"/>
    </source>
</evidence>
<evidence type="ECO:0000256" key="4">
    <source>
        <dbReference type="ARBA" id="ARBA00023163"/>
    </source>
</evidence>
<dbReference type="Gene3D" id="3.40.190.10">
    <property type="entry name" value="Periplasmic binding protein-like II"/>
    <property type="match status" value="2"/>
</dbReference>
<evidence type="ECO:0000313" key="7">
    <source>
        <dbReference type="Proteomes" id="UP000477911"/>
    </source>
</evidence>
<proteinExistence type="inferred from homology"/>
<comment type="caution">
    <text evidence="6">The sequence shown here is derived from an EMBL/GenBank/DDBJ whole genome shotgun (WGS) entry which is preliminary data.</text>
</comment>
<dbReference type="GO" id="GO:0003677">
    <property type="term" value="F:DNA binding"/>
    <property type="evidence" value="ECO:0007669"/>
    <property type="project" value="UniProtKB-KW"/>
</dbReference>
<keyword evidence="3" id="KW-0238">DNA-binding</keyword>
<dbReference type="InterPro" id="IPR005119">
    <property type="entry name" value="LysR_subst-bd"/>
</dbReference>
<dbReference type="SUPFAM" id="SSF46785">
    <property type="entry name" value="Winged helix' DNA-binding domain"/>
    <property type="match status" value="1"/>
</dbReference>
<dbReference type="Proteomes" id="UP000477911">
    <property type="component" value="Unassembled WGS sequence"/>
</dbReference>
<dbReference type="PROSITE" id="PS50931">
    <property type="entry name" value="HTH_LYSR"/>
    <property type="match status" value="1"/>
</dbReference>
<keyword evidence="7" id="KW-1185">Reference proteome</keyword>
<protein>
    <submittedName>
        <fullName evidence="6">LysR family transcriptional regulator</fullName>
    </submittedName>
</protein>
<dbReference type="AlphaFoldDB" id="A0A6L7G2D5"/>
<dbReference type="FunFam" id="1.10.10.10:FF:000001">
    <property type="entry name" value="LysR family transcriptional regulator"/>
    <property type="match status" value="1"/>
</dbReference>
<dbReference type="PRINTS" id="PR00039">
    <property type="entry name" value="HTHLYSR"/>
</dbReference>
<dbReference type="RefSeq" id="WP_160893070.1">
    <property type="nucleotide sequence ID" value="NZ_WUMU01000005.1"/>
</dbReference>
<comment type="similarity">
    <text evidence="1">Belongs to the LysR transcriptional regulatory family.</text>
</comment>
<evidence type="ECO:0000256" key="2">
    <source>
        <dbReference type="ARBA" id="ARBA00023015"/>
    </source>
</evidence>
<keyword evidence="4" id="KW-0804">Transcription</keyword>
<gene>
    <name evidence="6" type="ORF">GR170_07085</name>
</gene>
<evidence type="ECO:0000313" key="6">
    <source>
        <dbReference type="EMBL" id="MXN17590.1"/>
    </source>
</evidence>
<dbReference type="EMBL" id="WUMU01000005">
    <property type="protein sequence ID" value="MXN17590.1"/>
    <property type="molecule type" value="Genomic_DNA"/>
</dbReference>
<organism evidence="6 7">
    <name type="scientific">Pseudooceanicola albus</name>
    <dbReference type="NCBI Taxonomy" id="2692189"/>
    <lineage>
        <taxon>Bacteria</taxon>
        <taxon>Pseudomonadati</taxon>
        <taxon>Pseudomonadota</taxon>
        <taxon>Alphaproteobacteria</taxon>
        <taxon>Rhodobacterales</taxon>
        <taxon>Paracoccaceae</taxon>
        <taxon>Pseudooceanicola</taxon>
    </lineage>
</organism>
<dbReference type="CDD" id="cd08414">
    <property type="entry name" value="PBP2_LTTR_aromatics_like"/>
    <property type="match status" value="1"/>
</dbReference>